<evidence type="ECO:0000256" key="1">
    <source>
        <dbReference type="SAM" id="Phobius"/>
    </source>
</evidence>
<feature type="transmembrane region" description="Helical" evidence="1">
    <location>
        <begin position="158"/>
        <end position="176"/>
    </location>
</feature>
<comment type="caution">
    <text evidence="2">The sequence shown here is derived from an EMBL/GenBank/DDBJ whole genome shotgun (WGS) entry which is preliminary data.</text>
</comment>
<proteinExistence type="predicted"/>
<reference evidence="2" key="1">
    <citation type="submission" date="2021-05" db="EMBL/GenBank/DDBJ databases">
        <authorList>
            <person name="Pietrasiak N."/>
            <person name="Ward R."/>
            <person name="Stajich J.E."/>
            <person name="Kurbessoian T."/>
        </authorList>
    </citation>
    <scope>NUCLEOTIDE SEQUENCE</scope>
    <source>
        <strain evidence="2">GSE-NOS-MK-12-04C</strain>
    </source>
</reference>
<dbReference type="AlphaFoldDB" id="A0A951QYD2"/>
<accession>A0A951QYD2</accession>
<keyword evidence="1" id="KW-0812">Transmembrane</keyword>
<feature type="transmembrane region" description="Helical" evidence="1">
    <location>
        <begin position="182"/>
        <end position="200"/>
    </location>
</feature>
<dbReference type="Proteomes" id="UP000729701">
    <property type="component" value="Unassembled WGS sequence"/>
</dbReference>
<gene>
    <name evidence="2" type="ORF">KME60_33820</name>
</gene>
<evidence type="ECO:0000313" key="2">
    <source>
        <dbReference type="EMBL" id="MBW4672262.1"/>
    </source>
</evidence>
<feature type="transmembrane region" description="Helical" evidence="1">
    <location>
        <begin position="131"/>
        <end position="151"/>
    </location>
</feature>
<name>A0A951QYD2_9CYAN</name>
<keyword evidence="1" id="KW-1133">Transmembrane helix</keyword>
<organism evidence="2 3">
    <name type="scientific">Cyanomargarita calcarea GSE-NOS-MK-12-04C</name>
    <dbReference type="NCBI Taxonomy" id="2839659"/>
    <lineage>
        <taxon>Bacteria</taxon>
        <taxon>Bacillati</taxon>
        <taxon>Cyanobacteriota</taxon>
        <taxon>Cyanophyceae</taxon>
        <taxon>Nostocales</taxon>
        <taxon>Cyanomargaritaceae</taxon>
        <taxon>Cyanomargarita</taxon>
    </lineage>
</organism>
<keyword evidence="1" id="KW-0472">Membrane</keyword>
<protein>
    <submittedName>
        <fullName evidence="2">Uncharacterized protein</fullName>
    </submittedName>
</protein>
<reference evidence="2" key="2">
    <citation type="journal article" date="2022" name="Microbiol. Resour. Announc.">
        <title>Metagenome Sequencing to Explore Phylogenomics of Terrestrial Cyanobacteria.</title>
        <authorList>
            <person name="Ward R.D."/>
            <person name="Stajich J.E."/>
            <person name="Johansen J.R."/>
            <person name="Huntemann M."/>
            <person name="Clum A."/>
            <person name="Foster B."/>
            <person name="Foster B."/>
            <person name="Roux S."/>
            <person name="Palaniappan K."/>
            <person name="Varghese N."/>
            <person name="Mukherjee S."/>
            <person name="Reddy T.B.K."/>
            <person name="Daum C."/>
            <person name="Copeland A."/>
            <person name="Chen I.A."/>
            <person name="Ivanova N.N."/>
            <person name="Kyrpides N.C."/>
            <person name="Shapiro N."/>
            <person name="Eloe-Fadrosh E.A."/>
            <person name="Pietrasiak N."/>
        </authorList>
    </citation>
    <scope>NUCLEOTIDE SEQUENCE</scope>
    <source>
        <strain evidence="2">GSE-NOS-MK-12-04C</strain>
    </source>
</reference>
<sequence length="203" mass="23681">MSFFDYSVPLLRRKQPIVDIDELDGLWFVNWKIGKKILYSTFYTRIDQACLFWSLLLIPMFFTAQFLSVDWSLQAILWTILSFVGVAVMVAWTRYWVNVREVGWILYCWIILMLFGLILTDFGIFFGWDKILLNLCPLWLGLSALGYLSTAFAVRSRAVFFIGILHILGILLLPYISEWQFISTGALMVFCLLLLAEFQWDGL</sequence>
<feature type="transmembrane region" description="Helical" evidence="1">
    <location>
        <begin position="50"/>
        <end position="69"/>
    </location>
</feature>
<feature type="transmembrane region" description="Helical" evidence="1">
    <location>
        <begin position="104"/>
        <end position="125"/>
    </location>
</feature>
<dbReference type="EMBL" id="JAHHGZ010000069">
    <property type="protein sequence ID" value="MBW4672262.1"/>
    <property type="molecule type" value="Genomic_DNA"/>
</dbReference>
<feature type="transmembrane region" description="Helical" evidence="1">
    <location>
        <begin position="75"/>
        <end position="97"/>
    </location>
</feature>
<evidence type="ECO:0000313" key="3">
    <source>
        <dbReference type="Proteomes" id="UP000729701"/>
    </source>
</evidence>